<gene>
    <name evidence="2" type="ORF">QO005_004598</name>
</gene>
<reference evidence="2 3" key="1">
    <citation type="submission" date="2023-07" db="EMBL/GenBank/DDBJ databases">
        <title>Genomic Encyclopedia of Type Strains, Phase IV (KMG-IV): sequencing the most valuable type-strain genomes for metagenomic binning, comparative biology and taxonomic classification.</title>
        <authorList>
            <person name="Goeker M."/>
        </authorList>
    </citation>
    <scope>NUCLEOTIDE SEQUENCE [LARGE SCALE GENOMIC DNA]</scope>
    <source>
        <strain evidence="2 3">DSM 100301</strain>
    </source>
</reference>
<keyword evidence="3" id="KW-1185">Reference proteome</keyword>
<keyword evidence="1" id="KW-0812">Transmembrane</keyword>
<dbReference type="EMBL" id="JAUSWH010000027">
    <property type="protein sequence ID" value="MDQ0458238.1"/>
    <property type="molecule type" value="Genomic_DNA"/>
</dbReference>
<feature type="transmembrane region" description="Helical" evidence="1">
    <location>
        <begin position="37"/>
        <end position="65"/>
    </location>
</feature>
<keyword evidence="1" id="KW-1133">Transmembrane helix</keyword>
<proteinExistence type="predicted"/>
<dbReference type="Proteomes" id="UP001235269">
    <property type="component" value="Unassembled WGS sequence"/>
</dbReference>
<name>A0ABU0IIZ8_9HYPH</name>
<protein>
    <submittedName>
        <fullName evidence="2">Amino acid transporter</fullName>
    </submittedName>
</protein>
<comment type="caution">
    <text evidence="2">The sequence shown here is derived from an EMBL/GenBank/DDBJ whole genome shotgun (WGS) entry which is preliminary data.</text>
</comment>
<sequence length="118" mass="13231">MDARPKIRSAHRLLDAIALIQIAAPRRELAFLGGCLLMFWLMNAAAVCGYLILTFFILVAVARLIRRTCTALVDNLPRRSPTRKRILACVSTALFSLLLIRACYIATVVVDTQFARFH</sequence>
<evidence type="ECO:0000313" key="2">
    <source>
        <dbReference type="EMBL" id="MDQ0458238.1"/>
    </source>
</evidence>
<keyword evidence="1" id="KW-0472">Membrane</keyword>
<accession>A0ABU0IIZ8</accession>
<evidence type="ECO:0000256" key="1">
    <source>
        <dbReference type="SAM" id="Phobius"/>
    </source>
</evidence>
<organism evidence="2 3">
    <name type="scientific">Rhizobium paknamense</name>
    <dbReference type="NCBI Taxonomy" id="1206817"/>
    <lineage>
        <taxon>Bacteria</taxon>
        <taxon>Pseudomonadati</taxon>
        <taxon>Pseudomonadota</taxon>
        <taxon>Alphaproteobacteria</taxon>
        <taxon>Hyphomicrobiales</taxon>
        <taxon>Rhizobiaceae</taxon>
        <taxon>Rhizobium/Agrobacterium group</taxon>
        <taxon>Rhizobium</taxon>
    </lineage>
</organism>
<evidence type="ECO:0000313" key="3">
    <source>
        <dbReference type="Proteomes" id="UP001235269"/>
    </source>
</evidence>
<dbReference type="RefSeq" id="WP_307160343.1">
    <property type="nucleotide sequence ID" value="NZ_JAUSWH010000027.1"/>
</dbReference>
<feature type="transmembrane region" description="Helical" evidence="1">
    <location>
        <begin position="86"/>
        <end position="110"/>
    </location>
</feature>